<name>A0A9P0BU18_CHRIL</name>
<evidence type="ECO:0000313" key="3">
    <source>
        <dbReference type="EMBL" id="CAH0597560.1"/>
    </source>
</evidence>
<sequence>MGPQQPECEIVVRAARASDLPARAELVRRGLTDHDFEAFLMFFFQELTLQVCVLGGAVLFIFVGASPAACALVVPGAALCAGAAVWVSHRARAAQAARACAASCAGWWPSTAARWRPAACRRACACSRGRARARRAPGGHGQRERGVGWRGCTLAVDARWRRRGVGAALEAACRQRAAAAQLEALETAVSALQDAARGLLHAAGWTTLASFHRPVLGAALTLPMTHLTVDLPLA</sequence>
<accession>A0A9P0BU18</accession>
<evidence type="ECO:0000313" key="4">
    <source>
        <dbReference type="Proteomes" id="UP001154114"/>
    </source>
</evidence>
<keyword evidence="2" id="KW-1133">Transmembrane helix</keyword>
<evidence type="ECO:0008006" key="5">
    <source>
        <dbReference type="Google" id="ProtNLM"/>
    </source>
</evidence>
<gene>
    <name evidence="3" type="ORF">CINC_LOCUS7664</name>
</gene>
<keyword evidence="2" id="KW-0812">Transmembrane</keyword>
<dbReference type="OrthoDB" id="41532at2759"/>
<dbReference type="AlphaFoldDB" id="A0A9P0BU18"/>
<feature type="transmembrane region" description="Helical" evidence="2">
    <location>
        <begin position="68"/>
        <end position="88"/>
    </location>
</feature>
<keyword evidence="4" id="KW-1185">Reference proteome</keyword>
<evidence type="ECO:0000256" key="1">
    <source>
        <dbReference type="ARBA" id="ARBA00022679"/>
    </source>
</evidence>
<dbReference type="SUPFAM" id="SSF55729">
    <property type="entry name" value="Acyl-CoA N-acyltransferases (Nat)"/>
    <property type="match status" value="1"/>
</dbReference>
<dbReference type="InterPro" id="IPR016181">
    <property type="entry name" value="Acyl_CoA_acyltransferase"/>
</dbReference>
<keyword evidence="2" id="KW-0472">Membrane</keyword>
<organism evidence="3 4">
    <name type="scientific">Chrysodeixis includens</name>
    <name type="common">Soybean looper</name>
    <name type="synonym">Pseudoplusia includens</name>
    <dbReference type="NCBI Taxonomy" id="689277"/>
    <lineage>
        <taxon>Eukaryota</taxon>
        <taxon>Metazoa</taxon>
        <taxon>Ecdysozoa</taxon>
        <taxon>Arthropoda</taxon>
        <taxon>Hexapoda</taxon>
        <taxon>Insecta</taxon>
        <taxon>Pterygota</taxon>
        <taxon>Neoptera</taxon>
        <taxon>Endopterygota</taxon>
        <taxon>Lepidoptera</taxon>
        <taxon>Glossata</taxon>
        <taxon>Ditrysia</taxon>
        <taxon>Noctuoidea</taxon>
        <taxon>Noctuidae</taxon>
        <taxon>Plusiinae</taxon>
        <taxon>Chrysodeixis</taxon>
    </lineage>
</organism>
<feature type="transmembrane region" description="Helical" evidence="2">
    <location>
        <begin position="38"/>
        <end position="62"/>
    </location>
</feature>
<dbReference type="Gene3D" id="3.40.630.30">
    <property type="match status" value="1"/>
</dbReference>
<dbReference type="PANTHER" id="PTHR13947">
    <property type="entry name" value="GNAT FAMILY N-ACETYLTRANSFERASE"/>
    <property type="match status" value="1"/>
</dbReference>
<reference evidence="3" key="1">
    <citation type="submission" date="2021-12" db="EMBL/GenBank/DDBJ databases">
        <authorList>
            <person name="King R."/>
        </authorList>
    </citation>
    <scope>NUCLEOTIDE SEQUENCE</scope>
</reference>
<dbReference type="EMBL" id="LR824027">
    <property type="protein sequence ID" value="CAH0597560.1"/>
    <property type="molecule type" value="Genomic_DNA"/>
</dbReference>
<evidence type="ECO:0000256" key="2">
    <source>
        <dbReference type="SAM" id="Phobius"/>
    </source>
</evidence>
<dbReference type="Proteomes" id="UP001154114">
    <property type="component" value="Chromosome 24"/>
</dbReference>
<dbReference type="PANTHER" id="PTHR13947:SF37">
    <property type="entry name" value="LD18367P"/>
    <property type="match status" value="1"/>
</dbReference>
<protein>
    <recommendedName>
        <fullName evidence="5">N-acetyltransferase domain-containing protein</fullName>
    </recommendedName>
</protein>
<proteinExistence type="predicted"/>
<dbReference type="GO" id="GO:0008080">
    <property type="term" value="F:N-acetyltransferase activity"/>
    <property type="evidence" value="ECO:0007669"/>
    <property type="project" value="InterPro"/>
</dbReference>
<dbReference type="InterPro" id="IPR050769">
    <property type="entry name" value="NAT_camello-type"/>
</dbReference>
<keyword evidence="1" id="KW-0808">Transferase</keyword>